<dbReference type="Gene3D" id="3.20.20.210">
    <property type="match status" value="1"/>
</dbReference>
<dbReference type="RefSeq" id="WP_136063364.1">
    <property type="nucleotide sequence ID" value="NZ_CAAHFH010000002.1"/>
</dbReference>
<organism evidence="2 3">
    <name type="scientific">Pontiella sulfatireligans</name>
    <dbReference type="NCBI Taxonomy" id="2750658"/>
    <lineage>
        <taxon>Bacteria</taxon>
        <taxon>Pseudomonadati</taxon>
        <taxon>Kiritimatiellota</taxon>
        <taxon>Kiritimatiellia</taxon>
        <taxon>Kiritimatiellales</taxon>
        <taxon>Pontiellaceae</taxon>
        <taxon>Pontiella</taxon>
    </lineage>
</organism>
<name>A0A6C2USQ7_9BACT</name>
<dbReference type="SUPFAM" id="SSF51726">
    <property type="entry name" value="UROD/MetE-like"/>
    <property type="match status" value="1"/>
</dbReference>
<dbReference type="GO" id="GO:0006779">
    <property type="term" value="P:porphyrin-containing compound biosynthetic process"/>
    <property type="evidence" value="ECO:0007669"/>
    <property type="project" value="InterPro"/>
</dbReference>
<protein>
    <recommendedName>
        <fullName evidence="1">Uroporphyrinogen decarboxylase (URO-D) domain-containing protein</fullName>
    </recommendedName>
</protein>
<dbReference type="InterPro" id="IPR038071">
    <property type="entry name" value="UROD/MetE-like_sf"/>
</dbReference>
<dbReference type="PANTHER" id="PTHR47099:SF1">
    <property type="entry name" value="METHYLCOBAMIDE:COM METHYLTRANSFERASE MTBA"/>
    <property type="match status" value="1"/>
</dbReference>
<dbReference type="EMBL" id="CAAHFH010000002">
    <property type="protein sequence ID" value="VGO21936.1"/>
    <property type="molecule type" value="Genomic_DNA"/>
</dbReference>
<proteinExistence type="predicted"/>
<dbReference type="InterPro" id="IPR000257">
    <property type="entry name" value="Uroporphyrinogen_deCOase"/>
</dbReference>
<dbReference type="Pfam" id="PF01208">
    <property type="entry name" value="URO-D"/>
    <property type="match status" value="1"/>
</dbReference>
<dbReference type="PANTHER" id="PTHR47099">
    <property type="entry name" value="METHYLCOBAMIDE:COM METHYLTRANSFERASE MTBA"/>
    <property type="match status" value="1"/>
</dbReference>
<gene>
    <name evidence="2" type="ORF">SCARR_04016</name>
</gene>
<keyword evidence="3" id="KW-1185">Reference proteome</keyword>
<sequence length="416" mass="46389">MTSREKIQNALNHQSGPVPIDFGGGPTSGIHVTCVEQLREYYGLEKRPVKVVEPYQMLGLVEDDLREATGVDTVMVCPQKTMFGFDVAPLEKSWTTPWGQEVLVSTDFNVEEINGEVLIYPEGDRTAEPSGKMPAGGYFFDTICRQEEIDEDHLNPEDNLEEFGPVSDEEIAYFRKEVEEKAKSGRAVFANFGGTALGDIGLVPAPFLKKPKGIRDVSEWYMATLTQQEYVHAIFEKQVEYALGNLEKIHAAVGDAVDAMYLCGTDFGTQSGTFCSPETFKELWLPHYKVMTDWIHTNTAWNVFKHSCGAVESFMEHFIAAGIDIINPVQCSAAGMDARLLKERYGDRLVFWGGGIDTQNVLPFGTPEEVRAQTLERCEIFSENGGFVFNAIHNVQALTPIENLVAMIDAVKEFNR</sequence>
<dbReference type="AlphaFoldDB" id="A0A6C2USQ7"/>
<evidence type="ECO:0000259" key="1">
    <source>
        <dbReference type="Pfam" id="PF01208"/>
    </source>
</evidence>
<evidence type="ECO:0000313" key="3">
    <source>
        <dbReference type="Proteomes" id="UP000346198"/>
    </source>
</evidence>
<dbReference type="Proteomes" id="UP000346198">
    <property type="component" value="Unassembled WGS sequence"/>
</dbReference>
<accession>A0A6C2USQ7</accession>
<reference evidence="2 3" key="1">
    <citation type="submission" date="2019-04" db="EMBL/GenBank/DDBJ databases">
        <authorList>
            <person name="Van Vliet M D."/>
        </authorList>
    </citation>
    <scope>NUCLEOTIDE SEQUENCE [LARGE SCALE GENOMIC DNA]</scope>
    <source>
        <strain evidence="2 3">F21</strain>
    </source>
</reference>
<evidence type="ECO:0000313" key="2">
    <source>
        <dbReference type="EMBL" id="VGO21936.1"/>
    </source>
</evidence>
<dbReference type="InterPro" id="IPR052024">
    <property type="entry name" value="Methanogen_methyltrans"/>
</dbReference>
<feature type="domain" description="Uroporphyrinogen decarboxylase (URO-D)" evidence="1">
    <location>
        <begin position="213"/>
        <end position="414"/>
    </location>
</feature>
<dbReference type="GO" id="GO:0004853">
    <property type="term" value="F:uroporphyrinogen decarboxylase activity"/>
    <property type="evidence" value="ECO:0007669"/>
    <property type="project" value="InterPro"/>
</dbReference>